<dbReference type="CDD" id="cd00112">
    <property type="entry name" value="LDLa"/>
    <property type="match status" value="1"/>
</dbReference>
<evidence type="ECO:0000256" key="3">
    <source>
        <dbReference type="ARBA" id="ARBA00022825"/>
    </source>
</evidence>
<dbReference type="SUPFAM" id="SSF49899">
    <property type="entry name" value="Concanavalin A-like lectins/glucanases"/>
    <property type="match status" value="2"/>
</dbReference>
<evidence type="ECO:0000256" key="5">
    <source>
        <dbReference type="PROSITE-ProRule" id="PRU00196"/>
    </source>
</evidence>
<dbReference type="InterPro" id="IPR000859">
    <property type="entry name" value="CUB_dom"/>
</dbReference>
<feature type="disulfide bond" evidence="5">
    <location>
        <begin position="507"/>
        <end position="517"/>
    </location>
</feature>
<feature type="disulfide bond" evidence="5">
    <location>
        <begin position="606"/>
        <end position="616"/>
    </location>
</feature>
<dbReference type="Proteomes" id="UP000694865">
    <property type="component" value="Unplaced"/>
</dbReference>
<dbReference type="InterPro" id="IPR001190">
    <property type="entry name" value="SRCR"/>
</dbReference>
<dbReference type="Gene3D" id="2.60.120.290">
    <property type="entry name" value="Spermadhesin, CUB domain"/>
    <property type="match status" value="1"/>
</dbReference>
<dbReference type="PRINTS" id="PR00258">
    <property type="entry name" value="SPERACTRCPTR"/>
</dbReference>
<feature type="domain" description="SRCR" evidence="8">
    <location>
        <begin position="333"/>
        <end position="431"/>
    </location>
</feature>
<dbReference type="PROSITE" id="PS50287">
    <property type="entry name" value="SRCR_2"/>
    <property type="match status" value="4"/>
</dbReference>
<dbReference type="GeneID" id="100372750"/>
<dbReference type="SMART" id="SM00202">
    <property type="entry name" value="SR"/>
    <property type="match status" value="3"/>
</dbReference>
<sequence length="891" mass="98501">QGDYPARCDFQDDLCNWIQVNTDDFDWLRHKGSTSTPNTGPNSDHSGNTDHYYMYMEATGNTIYDSTKLALAQQFKSTTDGSCKIRFFYHMYGTDVDELKLKMLTMTSHRETEIFKQDGNEGDAWHLEKITLNSSESFQLFFVAVVGRNQFADIAIDDISFTTGCQLDNSSCALPEDTPQFTCLNSGECISEEHTCDYHHNCIDGTDEAHDLCDSRPGQCDFQDGFCSWKQSCHDDFDWKRIKGQNSVAGPYRDHSLRNSLGFYAYIDASAQQTNEVAELRSLTLSTSPTELCKIRFYYYMYGTNFGTLKVIVKDKYSNGTMEKWAISGENAIRLVGGSSAHEGRVEVWYDGQWGTVCDDDFGTSDARVICLELGYPNEDGTESFGPGSGPIWLSHLSCLGNEASVFECHNDGLFNHLDCDHSEDAGVRCVASGQSYQIRLSGGRENVPFEGRVEIYHNGEWGTICDPTFGNSEAAVVCNQLGYDGLHEVKHFGPGVDPILIGSIDCCGHESSLAECEHSNWGVHTCSHSQDVGVICKYGPLDYDDYQGRLQIYHDHEWGTICSLGWTTNSATVACKQLGFSVAIVDITDEFGEGNGPIHLSQVQCSGTESSLSACNVQWGGNSCDHSNDVGIKCANSQLTLSLLTDTTHNNEGCLHLQDNEGEKQVCLNGGTPETLTVICRELGFSAFHSLNSTKKCSPSGLSRVMSLANCVGDELQLTSCSSYAWISAKGLFCSDTNGDRELVCTAEMTTSVSSLSTQSLIKSTDLTPTSNPVECIFNIITTCNNVQHSATYSCTDRIAKIWSPNHPKIYETDRECSWKVQSTTQDAITIQFEAFMTEPNYDYLYIYDGNSVQSKSLGEYSGSRFPQSVTTSTNQVYIKFDSNHVTTLS</sequence>
<dbReference type="PROSITE" id="PS00420">
    <property type="entry name" value="SRCR_1"/>
    <property type="match status" value="1"/>
</dbReference>
<keyword evidence="1" id="KW-0645">Protease</keyword>
<dbReference type="PROSITE" id="PS50060">
    <property type="entry name" value="MAM_2"/>
    <property type="match status" value="2"/>
</dbReference>
<evidence type="ECO:0000259" key="6">
    <source>
        <dbReference type="PROSITE" id="PS01180"/>
    </source>
</evidence>
<dbReference type="PROSITE" id="PS01180">
    <property type="entry name" value="CUB"/>
    <property type="match status" value="1"/>
</dbReference>
<dbReference type="InterPro" id="IPR036772">
    <property type="entry name" value="SRCR-like_dom_sf"/>
</dbReference>
<dbReference type="InterPro" id="IPR036055">
    <property type="entry name" value="LDL_receptor-like_sf"/>
</dbReference>
<evidence type="ECO:0000256" key="2">
    <source>
        <dbReference type="ARBA" id="ARBA00022801"/>
    </source>
</evidence>
<dbReference type="InterPro" id="IPR035914">
    <property type="entry name" value="Sperma_CUB_dom_sf"/>
</dbReference>
<feature type="non-terminal residue" evidence="10">
    <location>
        <position position="1"/>
    </location>
</feature>
<dbReference type="PROSITE" id="PS01209">
    <property type="entry name" value="LDLRA_1"/>
    <property type="match status" value="1"/>
</dbReference>
<dbReference type="SMART" id="SM00042">
    <property type="entry name" value="CUB"/>
    <property type="match status" value="1"/>
</dbReference>
<feature type="disulfide bond" evidence="5">
    <location>
        <begin position="712"/>
        <end position="722"/>
    </location>
</feature>
<dbReference type="InterPro" id="IPR002172">
    <property type="entry name" value="LDrepeatLR_classA_rpt"/>
</dbReference>
<feature type="domain" description="MAM" evidence="7">
    <location>
        <begin position="6"/>
        <end position="167"/>
    </location>
</feature>
<feature type="disulfide bond" evidence="5">
    <location>
        <begin position="399"/>
        <end position="409"/>
    </location>
</feature>
<dbReference type="PANTHER" id="PTHR48071:SF18">
    <property type="entry name" value="DELETED IN MALIGNANT BRAIN TUMORS 1 PROTEIN-RELATED"/>
    <property type="match status" value="1"/>
</dbReference>
<dbReference type="SUPFAM" id="SSF57424">
    <property type="entry name" value="LDL receptor-like module"/>
    <property type="match status" value="1"/>
</dbReference>
<evidence type="ECO:0000259" key="7">
    <source>
        <dbReference type="PROSITE" id="PS50060"/>
    </source>
</evidence>
<dbReference type="InterPro" id="IPR013320">
    <property type="entry name" value="ConA-like_dom_sf"/>
</dbReference>
<feature type="domain" description="SRCR" evidence="8">
    <location>
        <begin position="642"/>
        <end position="747"/>
    </location>
</feature>
<dbReference type="SUPFAM" id="SSF49854">
    <property type="entry name" value="Spermadhesin, CUB domain"/>
    <property type="match status" value="1"/>
</dbReference>
<name>A0ABM0H1S3_SACKO</name>
<evidence type="ECO:0000259" key="8">
    <source>
        <dbReference type="PROSITE" id="PS50287"/>
    </source>
</evidence>
<feature type="non-terminal residue" evidence="10">
    <location>
        <position position="891"/>
    </location>
</feature>
<reference evidence="10" key="1">
    <citation type="submission" date="2025-08" db="UniProtKB">
        <authorList>
            <consortium name="RefSeq"/>
        </authorList>
    </citation>
    <scope>IDENTIFICATION</scope>
    <source>
        <tissue evidence="10">Testes</tissue>
    </source>
</reference>
<dbReference type="Pfam" id="PF00530">
    <property type="entry name" value="SRCR"/>
    <property type="match status" value="4"/>
</dbReference>
<evidence type="ECO:0000256" key="4">
    <source>
        <dbReference type="ARBA" id="ARBA00023157"/>
    </source>
</evidence>
<dbReference type="Gene3D" id="2.60.120.200">
    <property type="match status" value="1"/>
</dbReference>
<keyword evidence="3" id="KW-0720">Serine protease</keyword>
<dbReference type="CDD" id="cd06263">
    <property type="entry name" value="MAM"/>
    <property type="match status" value="2"/>
</dbReference>
<feature type="domain" description="CUB" evidence="6">
    <location>
        <begin position="785"/>
        <end position="891"/>
    </location>
</feature>
<organism evidence="9 10">
    <name type="scientific">Saccoglossus kowalevskii</name>
    <name type="common">Acorn worm</name>
    <dbReference type="NCBI Taxonomy" id="10224"/>
    <lineage>
        <taxon>Eukaryota</taxon>
        <taxon>Metazoa</taxon>
        <taxon>Hemichordata</taxon>
        <taxon>Enteropneusta</taxon>
        <taxon>Harrimaniidae</taxon>
        <taxon>Saccoglossus</taxon>
    </lineage>
</organism>
<dbReference type="SUPFAM" id="SSF56487">
    <property type="entry name" value="SRCR-like"/>
    <property type="match status" value="4"/>
</dbReference>
<dbReference type="PROSITE" id="PS50068">
    <property type="entry name" value="LDLRA_2"/>
    <property type="match status" value="1"/>
</dbReference>
<dbReference type="InterPro" id="IPR000998">
    <property type="entry name" value="MAM_dom"/>
</dbReference>
<dbReference type="RefSeq" id="XP_002742303.1">
    <property type="nucleotide sequence ID" value="XM_002742257.1"/>
</dbReference>
<keyword evidence="2" id="KW-0378">Hydrolase</keyword>
<dbReference type="Gene3D" id="4.10.400.10">
    <property type="entry name" value="Low-density Lipoprotein Receptor"/>
    <property type="match status" value="1"/>
</dbReference>
<dbReference type="PANTHER" id="PTHR48071">
    <property type="entry name" value="SRCR DOMAIN-CONTAINING PROTEIN"/>
    <property type="match status" value="1"/>
</dbReference>
<accession>A0ABM0H1S3</accession>
<evidence type="ECO:0000313" key="9">
    <source>
        <dbReference type="Proteomes" id="UP000694865"/>
    </source>
</evidence>
<dbReference type="Pfam" id="PF00629">
    <property type="entry name" value="MAM"/>
    <property type="match status" value="2"/>
</dbReference>
<evidence type="ECO:0000313" key="10">
    <source>
        <dbReference type="RefSeq" id="XP_002742303.1"/>
    </source>
</evidence>
<feature type="domain" description="SRCR" evidence="8">
    <location>
        <begin position="439"/>
        <end position="538"/>
    </location>
</feature>
<dbReference type="InterPro" id="IPR023415">
    <property type="entry name" value="LDLR_class-A_CS"/>
</dbReference>
<dbReference type="Gene3D" id="3.10.250.10">
    <property type="entry name" value="SRCR-like domain"/>
    <property type="match status" value="4"/>
</dbReference>
<dbReference type="CDD" id="cd00041">
    <property type="entry name" value="CUB"/>
    <property type="match status" value="1"/>
</dbReference>
<dbReference type="SMART" id="SM00192">
    <property type="entry name" value="LDLa"/>
    <property type="match status" value="1"/>
</dbReference>
<comment type="caution">
    <text evidence="5">Lacks conserved residue(s) required for the propagation of feature annotation.</text>
</comment>
<feature type="domain" description="MAM" evidence="7">
    <location>
        <begin position="218"/>
        <end position="330"/>
    </location>
</feature>
<dbReference type="SMART" id="SM00137">
    <property type="entry name" value="MAM"/>
    <property type="match status" value="2"/>
</dbReference>
<evidence type="ECO:0000256" key="1">
    <source>
        <dbReference type="ARBA" id="ARBA00022670"/>
    </source>
</evidence>
<protein>
    <submittedName>
        <fullName evidence="10">Deleted in malignant brain tumors 1 protein-like</fullName>
    </submittedName>
</protein>
<feature type="domain" description="SRCR" evidence="8">
    <location>
        <begin position="535"/>
        <end position="636"/>
    </location>
</feature>
<proteinExistence type="predicted"/>
<keyword evidence="9" id="KW-1185">Reference proteome</keyword>
<dbReference type="Pfam" id="PF00431">
    <property type="entry name" value="CUB"/>
    <property type="match status" value="1"/>
</dbReference>
<gene>
    <name evidence="10" type="primary">LOC100372750</name>
</gene>
<keyword evidence="4 5" id="KW-1015">Disulfide bond</keyword>